<feature type="compositionally biased region" description="Basic and acidic residues" evidence="3">
    <location>
        <begin position="1"/>
        <end position="10"/>
    </location>
</feature>
<dbReference type="InterPro" id="IPR050393">
    <property type="entry name" value="MFP_Efflux_Pump"/>
</dbReference>
<feature type="region of interest" description="Disordered" evidence="3">
    <location>
        <begin position="1"/>
        <end position="24"/>
    </location>
</feature>
<proteinExistence type="inferred from homology"/>
<sequence>MSAGNDDKKAAGAAPAPAGEDQAGKTVRKGGRWVVAAIVLTLLLYLFADRFTPYTSQARIEGYIVGVAPKVAGEVTKVAVANNQTVKYGQTLFEIDQSQYRIALAKARSDLENARKQVGAGGATVDAARANLEAARANEVKARQDASRLRRLRETDPGTISVRRQEIADASLEQAKAMVVAAQADIRRAIESMGGDDIEQNTLLATALTAVDKAELDMSNTVVQASTDGVITDLRTEVGQFAGTGSPVLTLIGVRDIWISAEYTENNLGHMKVGTPVDIVFDVLPGHVFKGKVRSVGLGVSAGRTPSAGNLPSVDNDRDWLRQSQRFPVIIGIDPGLDPEDRARLRIGGQASVIAYGEGAGVLKLLGKIYIRVASWLTYAY</sequence>
<evidence type="ECO:0000256" key="4">
    <source>
        <dbReference type="SAM" id="Phobius"/>
    </source>
</evidence>
<feature type="domain" description="Multidrug resistance protein MdtA-like barrel-sandwich hybrid" evidence="5">
    <location>
        <begin position="65"/>
        <end position="247"/>
    </location>
</feature>
<keyword evidence="2" id="KW-0175">Coiled coil</keyword>
<gene>
    <name evidence="7" type="ORF">HIV01_003420</name>
</gene>
<keyword evidence="8" id="KW-1185">Reference proteome</keyword>
<reference evidence="7 8" key="1">
    <citation type="submission" date="2021-02" db="EMBL/GenBank/DDBJ databases">
        <title>Lysobacter arenosi sp. nov., isolated from soil of gangwondo yeongwol, south Korea.</title>
        <authorList>
            <person name="Kim K.R."/>
            <person name="Kim K.H."/>
            <person name="Jeon C.O."/>
        </authorList>
    </citation>
    <scope>NUCLEOTIDE SEQUENCE [LARGE SCALE GENOMIC DNA]</scope>
    <source>
        <strain evidence="7 8">R7</strain>
    </source>
</reference>
<dbReference type="Pfam" id="PF25963">
    <property type="entry name" value="Beta-barrel_AAEA"/>
    <property type="match status" value="1"/>
</dbReference>
<keyword evidence="4" id="KW-0812">Transmembrane</keyword>
<dbReference type="PANTHER" id="PTHR30367">
    <property type="entry name" value="P-HYDROXYBENZOIC ACID EFFLUX PUMP SUBUNIT AAEA-RELATED"/>
    <property type="match status" value="1"/>
</dbReference>
<organism evidence="7 8">
    <name type="scientific">Lysobacter arenosi</name>
    <dbReference type="NCBI Taxonomy" id="2795387"/>
    <lineage>
        <taxon>Bacteria</taxon>
        <taxon>Pseudomonadati</taxon>
        <taxon>Pseudomonadota</taxon>
        <taxon>Gammaproteobacteria</taxon>
        <taxon>Lysobacterales</taxon>
        <taxon>Lysobacteraceae</taxon>
        <taxon>Lysobacter</taxon>
    </lineage>
</organism>
<evidence type="ECO:0000256" key="3">
    <source>
        <dbReference type="SAM" id="MobiDB-lite"/>
    </source>
</evidence>
<feature type="domain" description="p-hydroxybenzoic acid efflux pump subunit AaeA-like beta-barrel" evidence="6">
    <location>
        <begin position="259"/>
        <end position="334"/>
    </location>
</feature>
<dbReference type="SUPFAM" id="SSF111369">
    <property type="entry name" value="HlyD-like secretion proteins"/>
    <property type="match status" value="2"/>
</dbReference>
<keyword evidence="4" id="KW-1133">Transmembrane helix</keyword>
<dbReference type="Gene3D" id="2.40.30.170">
    <property type="match status" value="1"/>
</dbReference>
<evidence type="ECO:0000256" key="2">
    <source>
        <dbReference type="SAM" id="Coils"/>
    </source>
</evidence>
<evidence type="ECO:0000256" key="1">
    <source>
        <dbReference type="ARBA" id="ARBA00009477"/>
    </source>
</evidence>
<evidence type="ECO:0000313" key="8">
    <source>
        <dbReference type="Proteomes" id="UP000663400"/>
    </source>
</evidence>
<evidence type="ECO:0000313" key="7">
    <source>
        <dbReference type="EMBL" id="QSX75594.1"/>
    </source>
</evidence>
<dbReference type="Pfam" id="PF25917">
    <property type="entry name" value="BSH_RND"/>
    <property type="match status" value="1"/>
</dbReference>
<feature type="coiled-coil region" evidence="2">
    <location>
        <begin position="97"/>
        <end position="192"/>
    </location>
</feature>
<evidence type="ECO:0000259" key="5">
    <source>
        <dbReference type="Pfam" id="PF25917"/>
    </source>
</evidence>
<dbReference type="InterPro" id="IPR058625">
    <property type="entry name" value="MdtA-like_BSH"/>
</dbReference>
<dbReference type="Proteomes" id="UP000663400">
    <property type="component" value="Chromosome"/>
</dbReference>
<name>A0ABX7RBR7_9GAMM</name>
<feature type="transmembrane region" description="Helical" evidence="4">
    <location>
        <begin position="30"/>
        <end position="48"/>
    </location>
</feature>
<keyword evidence="4" id="KW-0472">Membrane</keyword>
<dbReference type="RefSeq" id="WP_207527072.1">
    <property type="nucleotide sequence ID" value="NZ_CP071517.1"/>
</dbReference>
<protein>
    <submittedName>
        <fullName evidence="7">HlyD family secretion protein</fullName>
    </submittedName>
</protein>
<dbReference type="Gene3D" id="2.40.50.100">
    <property type="match status" value="1"/>
</dbReference>
<comment type="similarity">
    <text evidence="1">Belongs to the membrane fusion protein (MFP) (TC 8.A.1) family.</text>
</comment>
<accession>A0ABX7RBR7</accession>
<dbReference type="Gene3D" id="1.10.287.470">
    <property type="entry name" value="Helix hairpin bin"/>
    <property type="match status" value="2"/>
</dbReference>
<evidence type="ECO:0000259" key="6">
    <source>
        <dbReference type="Pfam" id="PF25963"/>
    </source>
</evidence>
<dbReference type="InterPro" id="IPR058634">
    <property type="entry name" value="AaeA-lik-b-barrel"/>
</dbReference>
<dbReference type="EMBL" id="CP071517">
    <property type="protein sequence ID" value="QSX75594.1"/>
    <property type="molecule type" value="Genomic_DNA"/>
</dbReference>
<dbReference type="PANTHER" id="PTHR30367:SF6">
    <property type="entry name" value="SECRETION PROTEIN-RELATED"/>
    <property type="match status" value="1"/>
</dbReference>